<evidence type="ECO:0000313" key="7">
    <source>
        <dbReference type="EMBL" id="GGG46571.1"/>
    </source>
</evidence>
<dbReference type="AlphaFoldDB" id="A0A8J3ECH5"/>
<accession>A0A8J3ECH5</accession>
<evidence type="ECO:0000256" key="5">
    <source>
        <dbReference type="ARBA" id="ARBA00023172"/>
    </source>
</evidence>
<dbReference type="RefSeq" id="WP_373285229.1">
    <property type="nucleotide sequence ID" value="NZ_BMKS01000015.1"/>
</dbReference>
<keyword evidence="3" id="KW-0815">Transposition</keyword>
<dbReference type="GO" id="GO:0003677">
    <property type="term" value="F:DNA binding"/>
    <property type="evidence" value="ECO:0007669"/>
    <property type="project" value="UniProtKB-KW"/>
</dbReference>
<comment type="caution">
    <text evidence="7">The sequence shown here is derived from an EMBL/GenBank/DDBJ whole genome shotgun (WGS) entry which is preliminary data.</text>
</comment>
<evidence type="ECO:0008006" key="9">
    <source>
        <dbReference type="Google" id="ProtNLM"/>
    </source>
</evidence>
<evidence type="ECO:0000313" key="8">
    <source>
        <dbReference type="Proteomes" id="UP000597507"/>
    </source>
</evidence>
<dbReference type="InterPro" id="IPR001207">
    <property type="entry name" value="Transposase_mutator"/>
</dbReference>
<keyword evidence="4" id="KW-0238">DNA-binding</keyword>
<feature type="region of interest" description="Disordered" evidence="6">
    <location>
        <begin position="67"/>
        <end position="119"/>
    </location>
</feature>
<feature type="compositionally biased region" description="Polar residues" evidence="6">
    <location>
        <begin position="109"/>
        <end position="119"/>
    </location>
</feature>
<name>A0A8J3ECH5_9PROT</name>
<keyword evidence="5" id="KW-0233">DNA recombination</keyword>
<dbReference type="Proteomes" id="UP000597507">
    <property type="component" value="Unassembled WGS sequence"/>
</dbReference>
<dbReference type="GO" id="GO:0006313">
    <property type="term" value="P:DNA transposition"/>
    <property type="evidence" value="ECO:0007669"/>
    <property type="project" value="InterPro"/>
</dbReference>
<evidence type="ECO:0000256" key="6">
    <source>
        <dbReference type="SAM" id="MobiDB-lite"/>
    </source>
</evidence>
<sequence>MAVGNSEAEPLWPDCLRSPRRRRLAGAKLVVSDAHEGLKAAVTKEFGRARLTRQPNPARAIALLHHAMGRDRAKRALPLQTPRHAPRKPPAHGAPHSGASPAVPRAIQPPSTVSTVPVT</sequence>
<comment type="similarity">
    <text evidence="2">Belongs to the transposase mutator family.</text>
</comment>
<dbReference type="Pfam" id="PF00872">
    <property type="entry name" value="Transposase_mut"/>
    <property type="match status" value="1"/>
</dbReference>
<reference evidence="7 8" key="1">
    <citation type="journal article" date="2014" name="Int. J. Syst. Evol. Microbiol.">
        <title>Complete genome sequence of Corynebacterium casei LMG S-19264T (=DSM 44701T), isolated from a smear-ripened cheese.</title>
        <authorList>
            <consortium name="US DOE Joint Genome Institute (JGI-PGF)"/>
            <person name="Walter F."/>
            <person name="Albersmeier A."/>
            <person name="Kalinowski J."/>
            <person name="Ruckert C."/>
        </authorList>
    </citation>
    <scope>NUCLEOTIDE SEQUENCE [LARGE SCALE GENOMIC DNA]</scope>
    <source>
        <strain evidence="7 8">CGMCC 1.16330</strain>
    </source>
</reference>
<dbReference type="GO" id="GO:0004803">
    <property type="term" value="F:transposase activity"/>
    <property type="evidence" value="ECO:0007669"/>
    <property type="project" value="InterPro"/>
</dbReference>
<organism evidence="7 8">
    <name type="scientific">Caldovatus sediminis</name>
    <dbReference type="NCBI Taxonomy" id="2041189"/>
    <lineage>
        <taxon>Bacteria</taxon>
        <taxon>Pseudomonadati</taxon>
        <taxon>Pseudomonadota</taxon>
        <taxon>Alphaproteobacteria</taxon>
        <taxon>Acetobacterales</taxon>
        <taxon>Roseomonadaceae</taxon>
        <taxon>Caldovatus</taxon>
    </lineage>
</organism>
<evidence type="ECO:0000256" key="1">
    <source>
        <dbReference type="ARBA" id="ARBA00002190"/>
    </source>
</evidence>
<keyword evidence="8" id="KW-1185">Reference proteome</keyword>
<protein>
    <recommendedName>
        <fullName evidence="9">Transposase</fullName>
    </recommendedName>
</protein>
<gene>
    <name evidence="7" type="ORF">GCM10010964_37410</name>
</gene>
<dbReference type="EMBL" id="BMKS01000015">
    <property type="protein sequence ID" value="GGG46571.1"/>
    <property type="molecule type" value="Genomic_DNA"/>
</dbReference>
<comment type="function">
    <text evidence="1">Required for the transposition of the insertion element.</text>
</comment>
<evidence type="ECO:0000256" key="3">
    <source>
        <dbReference type="ARBA" id="ARBA00022578"/>
    </source>
</evidence>
<evidence type="ECO:0000256" key="4">
    <source>
        <dbReference type="ARBA" id="ARBA00023125"/>
    </source>
</evidence>
<proteinExistence type="inferred from homology"/>
<evidence type="ECO:0000256" key="2">
    <source>
        <dbReference type="ARBA" id="ARBA00010961"/>
    </source>
</evidence>